<dbReference type="RefSeq" id="WP_146350994.1">
    <property type="nucleotide sequence ID" value="NZ_VOBR01000006.1"/>
</dbReference>
<sequence>MNGTDPVSGRKYALARSSRGDGLYLADTSTSLRVAIEVPHPTTDLDTERIGLALWRKVPGAMLLVSGTHRRVADVAHEPDTVFHAMAVRLAEQDVPQLQIHGFHDGSLPDADVVVSPGSAATGPFVRSLAESLSSFEVCRGWQSECGKLEGTRNVQGRACAEAGSPFAHVELSRSVREDRQDEVVTALAAGL</sequence>
<reference evidence="1 2" key="1">
    <citation type="submission" date="2019-07" db="EMBL/GenBank/DDBJ databases">
        <title>Lentzea xizangensis sp. nov., isolated from Qinghai-Tibetan Plateau Soils.</title>
        <authorList>
            <person name="Huang J."/>
        </authorList>
    </citation>
    <scope>NUCLEOTIDE SEQUENCE [LARGE SCALE GENOMIC DNA]</scope>
    <source>
        <strain evidence="1 2">FXJ1.1311</strain>
    </source>
</reference>
<comment type="caution">
    <text evidence="1">The sequence shown here is derived from an EMBL/GenBank/DDBJ whole genome shotgun (WGS) entry which is preliminary data.</text>
</comment>
<dbReference type="EMBL" id="VOBR01000006">
    <property type="protein sequence ID" value="TWP52198.1"/>
    <property type="molecule type" value="Genomic_DNA"/>
</dbReference>
<dbReference type="Proteomes" id="UP000316639">
    <property type="component" value="Unassembled WGS sequence"/>
</dbReference>
<organism evidence="1 2">
    <name type="scientific">Lentzea tibetensis</name>
    <dbReference type="NCBI Taxonomy" id="2591470"/>
    <lineage>
        <taxon>Bacteria</taxon>
        <taxon>Bacillati</taxon>
        <taxon>Actinomycetota</taxon>
        <taxon>Actinomycetes</taxon>
        <taxon>Pseudonocardiales</taxon>
        <taxon>Pseudonocardiaceae</taxon>
        <taxon>Lentzea</taxon>
    </lineage>
</organism>
<protein>
    <submittedName>
        <fullName evidence="1">Uncharacterized protein</fullName>
    </submittedName>
</protein>
<keyword evidence="2" id="KW-1185">Reference proteome</keyword>
<gene>
    <name evidence="1" type="ORF">FKR81_11520</name>
</gene>
<evidence type="ECO:0000313" key="2">
    <source>
        <dbReference type="Proteomes" id="UP000316639"/>
    </source>
</evidence>
<dbReference type="OrthoDB" id="5493436at2"/>
<accession>A0A563EXC4</accession>
<evidence type="ECO:0000313" key="1">
    <source>
        <dbReference type="EMBL" id="TWP52198.1"/>
    </source>
</evidence>
<name>A0A563EXC4_9PSEU</name>
<dbReference type="AlphaFoldDB" id="A0A563EXC4"/>
<proteinExistence type="predicted"/>